<dbReference type="InterPro" id="IPR041966">
    <property type="entry name" value="LOTUS-like"/>
</dbReference>
<protein>
    <submittedName>
        <fullName evidence="2">Putative meiosis arrest female protein</fullName>
    </submittedName>
</protein>
<dbReference type="AlphaFoldDB" id="A0A396JET0"/>
<dbReference type="Proteomes" id="UP000265566">
    <property type="component" value="Chromosome 1"/>
</dbReference>
<feature type="domain" description="HTH OST-type" evidence="1">
    <location>
        <begin position="47"/>
        <end position="101"/>
    </location>
</feature>
<dbReference type="EMBL" id="PSQE01000001">
    <property type="protein sequence ID" value="RHN76766.1"/>
    <property type="molecule type" value="Genomic_DNA"/>
</dbReference>
<dbReference type="InterPro" id="IPR025605">
    <property type="entry name" value="OST-HTH/LOTUS_dom"/>
</dbReference>
<evidence type="ECO:0000313" key="2">
    <source>
        <dbReference type="EMBL" id="RHN76766.1"/>
    </source>
</evidence>
<organism evidence="2">
    <name type="scientific">Medicago truncatula</name>
    <name type="common">Barrel medic</name>
    <name type="synonym">Medicago tribuloides</name>
    <dbReference type="NCBI Taxonomy" id="3880"/>
    <lineage>
        <taxon>Eukaryota</taxon>
        <taxon>Viridiplantae</taxon>
        <taxon>Streptophyta</taxon>
        <taxon>Embryophyta</taxon>
        <taxon>Tracheophyta</taxon>
        <taxon>Spermatophyta</taxon>
        <taxon>Magnoliopsida</taxon>
        <taxon>eudicotyledons</taxon>
        <taxon>Gunneridae</taxon>
        <taxon>Pentapetalae</taxon>
        <taxon>rosids</taxon>
        <taxon>fabids</taxon>
        <taxon>Fabales</taxon>
        <taxon>Fabaceae</taxon>
        <taxon>Papilionoideae</taxon>
        <taxon>50 kb inversion clade</taxon>
        <taxon>NPAAA clade</taxon>
        <taxon>Hologalegina</taxon>
        <taxon>IRL clade</taxon>
        <taxon>Trifolieae</taxon>
        <taxon>Medicago</taxon>
    </lineage>
</organism>
<dbReference type="Gramene" id="rna139">
    <property type="protein sequence ID" value="RHN76766.1"/>
    <property type="gene ID" value="gene139"/>
</dbReference>
<gene>
    <name evidence="2" type="ORF">MtrunA17_Chr1g0147451</name>
</gene>
<dbReference type="Gene3D" id="3.30.420.610">
    <property type="entry name" value="LOTUS domain-like"/>
    <property type="match status" value="1"/>
</dbReference>
<dbReference type="Pfam" id="PF12872">
    <property type="entry name" value="OST-HTH"/>
    <property type="match status" value="1"/>
</dbReference>
<name>A0A396JET0_MEDTR</name>
<evidence type="ECO:0000259" key="1">
    <source>
        <dbReference type="Pfam" id="PF12872"/>
    </source>
</evidence>
<comment type="caution">
    <text evidence="2">The sequence shown here is derived from an EMBL/GenBank/DDBJ whole genome shotgun (WGS) entry which is preliminary data.</text>
</comment>
<accession>A0A396JET0</accession>
<proteinExistence type="predicted"/>
<sequence length="145" mass="16760">MFPLFLKNLSFLPSCLSRKVFTRFQVCGFSSSSSSFPVVSVWWHLDILCLHRNGIFMGDLRAELTKCDLPLVKRFYGHKKFSNFLVSIPHVQLEYLGEGDFWVCLVPLTTSVVKNKQNDGAITQKLHNIMRVKIWIEVQILNPEK</sequence>
<reference evidence="2" key="1">
    <citation type="journal article" date="2018" name="Nat. Plants">
        <title>Whole-genome landscape of Medicago truncatula symbiotic genes.</title>
        <authorList>
            <person name="Pecrix Y."/>
            <person name="Gamas P."/>
            <person name="Carrere S."/>
        </authorList>
    </citation>
    <scope>NUCLEOTIDE SEQUENCE</scope>
    <source>
        <tissue evidence="2">Leaves</tissue>
    </source>
</reference>